<evidence type="ECO:0000256" key="2">
    <source>
        <dbReference type="ARBA" id="ARBA00022679"/>
    </source>
</evidence>
<keyword evidence="5" id="KW-0812">Transmembrane</keyword>
<feature type="compositionally biased region" description="Pro residues" evidence="4">
    <location>
        <begin position="141"/>
        <end position="150"/>
    </location>
</feature>
<dbReference type="InterPro" id="IPR049625">
    <property type="entry name" value="Glyco_transf_61_cat"/>
</dbReference>
<evidence type="ECO:0000256" key="1">
    <source>
        <dbReference type="ARBA" id="ARBA00022676"/>
    </source>
</evidence>
<protein>
    <recommendedName>
        <fullName evidence="6">Glycosyltransferase 61 catalytic domain-containing protein</fullName>
    </recommendedName>
</protein>
<evidence type="ECO:0000256" key="3">
    <source>
        <dbReference type="ARBA" id="ARBA00023180"/>
    </source>
</evidence>
<keyword evidence="3" id="KW-0325">Glycoprotein</keyword>
<sequence>MPSVVIDTGSNRNKTPIPSSSALSRFIKRRGWMARFLVLVFVIWLIHLATVWSTSVVSDHDQTDGVDAAVVSKRSIADRVLRSPSVIGDGSPIKDKTGAEQVIIKTASNKKSKKKKPEQQTPVVNKVVGIVPDGVRGLLPSLPPPSPNPQPSAEASPGPTYGEKVPGAPDPPDYGPHEEGSCGRYDYPKLASFLSAPSIHCDPKTSNSQVTCWTDYRGTDQRNHSLTLDHYTERDLKGWPSLILQSNPTMCFVEGTVQLVKQWANVARIMVRDCEGDYVVPPGGWQEWIYGRVDLVDKSGKFKTLDENMKPNEAAMLLGRAKPCQEWVEDDVVFIIQHDYWHYDNPWHSLLDHYAVFLTEQFMKTTRPFQSMRVYFADDRLEANDPLNALWTMHSSKVGCLTRDVPDGLCFRKTVLSLTGPDTELWREAVMTSQCKSSKMLQDFSRRVISHLGLEHLKPQGEYDSIVIAHRNTRRISNREEALHHLQTSFPNNPVKIVAFGEMSLIEQIKIIRQTTILIAVHGAELTHLMWMPEEAIIIEIQPLGWGREVFRNLAKFSGKIYMAIEADIDPIPEARAWKNEHEQNVHPNLIVDLDKLKEAVAGALLISSSSFGTRAVGRWVNGSRVDGLPEPY</sequence>
<evidence type="ECO:0000313" key="8">
    <source>
        <dbReference type="Proteomes" id="UP000319731"/>
    </source>
</evidence>
<feature type="domain" description="Glycosyltransferase 61 catalytic" evidence="6">
    <location>
        <begin position="437"/>
        <end position="539"/>
    </location>
</feature>
<comment type="caution">
    <text evidence="7">The sequence shown here is derived from an EMBL/GenBank/DDBJ whole genome shotgun (WGS) entry which is preliminary data.</text>
</comment>
<evidence type="ECO:0000256" key="5">
    <source>
        <dbReference type="SAM" id="Phobius"/>
    </source>
</evidence>
<dbReference type="RefSeq" id="XP_031023612.1">
    <property type="nucleotide sequence ID" value="XM_031170357.1"/>
</dbReference>
<evidence type="ECO:0000256" key="4">
    <source>
        <dbReference type="SAM" id="MobiDB-lite"/>
    </source>
</evidence>
<dbReference type="EMBL" id="QEAO01000030">
    <property type="protein sequence ID" value="TPX32404.1"/>
    <property type="molecule type" value="Genomic_DNA"/>
</dbReference>
<keyword evidence="5" id="KW-0472">Membrane</keyword>
<keyword evidence="2" id="KW-0808">Transferase</keyword>
<dbReference type="Pfam" id="PF04577">
    <property type="entry name" value="Glyco_transf_61"/>
    <property type="match status" value="1"/>
</dbReference>
<accession>A0A507C2U8</accession>
<organism evidence="7 8">
    <name type="scientific">Synchytrium microbalum</name>
    <dbReference type="NCBI Taxonomy" id="1806994"/>
    <lineage>
        <taxon>Eukaryota</taxon>
        <taxon>Fungi</taxon>
        <taxon>Fungi incertae sedis</taxon>
        <taxon>Chytridiomycota</taxon>
        <taxon>Chytridiomycota incertae sedis</taxon>
        <taxon>Chytridiomycetes</taxon>
        <taxon>Synchytriales</taxon>
        <taxon>Synchytriaceae</taxon>
        <taxon>Synchytrium</taxon>
    </lineage>
</organism>
<evidence type="ECO:0000313" key="7">
    <source>
        <dbReference type="EMBL" id="TPX32404.1"/>
    </source>
</evidence>
<name>A0A507C2U8_9FUNG</name>
<dbReference type="GeneID" id="42005654"/>
<gene>
    <name evidence="7" type="ORF">SmJEL517_g04429</name>
</gene>
<dbReference type="GO" id="GO:0016757">
    <property type="term" value="F:glycosyltransferase activity"/>
    <property type="evidence" value="ECO:0007669"/>
    <property type="project" value="UniProtKB-KW"/>
</dbReference>
<dbReference type="AlphaFoldDB" id="A0A507C2U8"/>
<reference evidence="7 8" key="1">
    <citation type="journal article" date="2019" name="Sci. Rep.">
        <title>Comparative genomics of chytrid fungi reveal insights into the obligate biotrophic and pathogenic lifestyle of Synchytrium endobioticum.</title>
        <authorList>
            <person name="van de Vossenberg B.T.L.H."/>
            <person name="Warris S."/>
            <person name="Nguyen H.D.T."/>
            <person name="van Gent-Pelzer M.P.E."/>
            <person name="Joly D.L."/>
            <person name="van de Geest H.C."/>
            <person name="Bonants P.J.M."/>
            <person name="Smith D.S."/>
            <person name="Levesque C.A."/>
            <person name="van der Lee T.A.J."/>
        </authorList>
    </citation>
    <scope>NUCLEOTIDE SEQUENCE [LARGE SCALE GENOMIC DNA]</scope>
    <source>
        <strain evidence="7 8">JEL517</strain>
    </source>
</reference>
<dbReference type="PANTHER" id="PTHR20961">
    <property type="entry name" value="GLYCOSYLTRANSFERASE"/>
    <property type="match status" value="1"/>
</dbReference>
<feature type="transmembrane region" description="Helical" evidence="5">
    <location>
        <begin position="32"/>
        <end position="52"/>
    </location>
</feature>
<keyword evidence="5" id="KW-1133">Transmembrane helix</keyword>
<proteinExistence type="predicted"/>
<evidence type="ECO:0000259" key="6">
    <source>
        <dbReference type="Pfam" id="PF04577"/>
    </source>
</evidence>
<dbReference type="InterPro" id="IPR007657">
    <property type="entry name" value="Glycosyltransferase_61"/>
</dbReference>
<feature type="region of interest" description="Disordered" evidence="4">
    <location>
        <begin position="106"/>
        <end position="181"/>
    </location>
</feature>
<keyword evidence="1" id="KW-0328">Glycosyltransferase</keyword>
<dbReference type="Proteomes" id="UP000319731">
    <property type="component" value="Unassembled WGS sequence"/>
</dbReference>
<dbReference type="OrthoDB" id="529273at2759"/>
<dbReference type="STRING" id="1806994.A0A507C2U8"/>
<keyword evidence="8" id="KW-1185">Reference proteome</keyword>